<keyword evidence="1" id="KW-1133">Transmembrane helix</keyword>
<accession>A0A9P1I8K6</accession>
<evidence type="ECO:0000313" key="2">
    <source>
        <dbReference type="EMBL" id="CAI5440068.1"/>
    </source>
</evidence>
<dbReference type="Proteomes" id="UP001152747">
    <property type="component" value="Unassembled WGS sequence"/>
</dbReference>
<dbReference type="EMBL" id="CANHGI010000001">
    <property type="protein sequence ID" value="CAI5440068.1"/>
    <property type="molecule type" value="Genomic_DNA"/>
</dbReference>
<sequence length="487" mass="55375">MTTPVSTTSKTNVEPTKNIEVSMKTRKCHIYSIVVIGLLLVAIAGIVLALIFSQSKIDENGEKQMIIDHKSKTTGSVTKAIKAVKTFPEIAKNVKFDDLPSDLSNFVYEKIDFESLKNIRTKWKDSDYKAYEAMFEAIEKCNVSTDLKTEKSDFLELLNNPIELHKNAIKKIKKPIDKAISIFNDTVIKEASKIGRLSKGNIGLYSNNMTNMLKNHKISIENKDESYIKSYDDRINSRNSTELQYLIFAIVVLAICFLLFIIITCSFICFQLDKLSPKAFDRILKIIMTITSLIIIGLIIFAILASIGISLFSFDCSLKSDYDIPDSKYYNFDGEMFNIKTITSDCTKQQTLFSKISPFLNAKNIAKYLDISKSKETSEDVVNSINESFKISDFLCHQQLPNGLCHQLDKYLYKMNICNWIIISGYVVILVFNIMIKCFAVINIADYKEEKRLLQEIGQKKSKIANQTNQINAAERATDELRYIAND</sequence>
<proteinExistence type="predicted"/>
<feature type="transmembrane region" description="Helical" evidence="1">
    <location>
        <begin position="245"/>
        <end position="270"/>
    </location>
</feature>
<feature type="transmembrane region" description="Helical" evidence="1">
    <location>
        <begin position="290"/>
        <end position="312"/>
    </location>
</feature>
<keyword evidence="1" id="KW-0472">Membrane</keyword>
<evidence type="ECO:0000313" key="3">
    <source>
        <dbReference type="Proteomes" id="UP001152747"/>
    </source>
</evidence>
<keyword evidence="1" id="KW-0812">Transmembrane</keyword>
<gene>
    <name evidence="2" type="ORF">CAMP_LOCUS2705</name>
</gene>
<evidence type="ECO:0000256" key="1">
    <source>
        <dbReference type="SAM" id="Phobius"/>
    </source>
</evidence>
<protein>
    <submittedName>
        <fullName evidence="2">Uncharacterized protein</fullName>
    </submittedName>
</protein>
<name>A0A9P1I8K6_9PELO</name>
<keyword evidence="3" id="KW-1185">Reference proteome</keyword>
<reference evidence="2" key="1">
    <citation type="submission" date="2022-11" db="EMBL/GenBank/DDBJ databases">
        <authorList>
            <person name="Kikuchi T."/>
        </authorList>
    </citation>
    <scope>NUCLEOTIDE SEQUENCE</scope>
    <source>
        <strain evidence="2">PS1010</strain>
    </source>
</reference>
<dbReference type="AlphaFoldDB" id="A0A9P1I8K6"/>
<feature type="transmembrane region" description="Helical" evidence="1">
    <location>
        <begin position="30"/>
        <end position="52"/>
    </location>
</feature>
<organism evidence="2 3">
    <name type="scientific">Caenorhabditis angaria</name>
    <dbReference type="NCBI Taxonomy" id="860376"/>
    <lineage>
        <taxon>Eukaryota</taxon>
        <taxon>Metazoa</taxon>
        <taxon>Ecdysozoa</taxon>
        <taxon>Nematoda</taxon>
        <taxon>Chromadorea</taxon>
        <taxon>Rhabditida</taxon>
        <taxon>Rhabditina</taxon>
        <taxon>Rhabditomorpha</taxon>
        <taxon>Rhabditoidea</taxon>
        <taxon>Rhabditidae</taxon>
        <taxon>Peloderinae</taxon>
        <taxon>Caenorhabditis</taxon>
    </lineage>
</organism>
<comment type="caution">
    <text evidence="2">The sequence shown here is derived from an EMBL/GenBank/DDBJ whole genome shotgun (WGS) entry which is preliminary data.</text>
</comment>
<feature type="transmembrane region" description="Helical" evidence="1">
    <location>
        <begin position="420"/>
        <end position="445"/>
    </location>
</feature>